<organism evidence="1 2">
    <name type="scientific">Vaccinium darrowii</name>
    <dbReference type="NCBI Taxonomy" id="229202"/>
    <lineage>
        <taxon>Eukaryota</taxon>
        <taxon>Viridiplantae</taxon>
        <taxon>Streptophyta</taxon>
        <taxon>Embryophyta</taxon>
        <taxon>Tracheophyta</taxon>
        <taxon>Spermatophyta</taxon>
        <taxon>Magnoliopsida</taxon>
        <taxon>eudicotyledons</taxon>
        <taxon>Gunneridae</taxon>
        <taxon>Pentapetalae</taxon>
        <taxon>asterids</taxon>
        <taxon>Ericales</taxon>
        <taxon>Ericaceae</taxon>
        <taxon>Vaccinioideae</taxon>
        <taxon>Vaccinieae</taxon>
        <taxon>Vaccinium</taxon>
    </lineage>
</organism>
<proteinExistence type="predicted"/>
<sequence>MVLCLLTNQGDPYVKVHYESSIGSCFDLGCENFEQFRKLGPAEFEGTVNSNVAEGWFKSIERILDAMGVTDGQKVTLATFVLRGNALNWWEAITRH</sequence>
<evidence type="ECO:0000313" key="1">
    <source>
        <dbReference type="EMBL" id="KAH7845571.1"/>
    </source>
</evidence>
<keyword evidence="2" id="KW-1185">Reference proteome</keyword>
<dbReference type="Proteomes" id="UP000828048">
    <property type="component" value="Chromosome 5"/>
</dbReference>
<accession>A0ACB7XWV0</accession>
<reference evidence="1 2" key="1">
    <citation type="journal article" date="2021" name="Hortic Res">
        <title>High-quality reference genome and annotation aids understanding of berry development for evergreen blueberry (Vaccinium darrowii).</title>
        <authorList>
            <person name="Yu J."/>
            <person name="Hulse-Kemp A.M."/>
            <person name="Babiker E."/>
            <person name="Staton M."/>
        </authorList>
    </citation>
    <scope>NUCLEOTIDE SEQUENCE [LARGE SCALE GENOMIC DNA]</scope>
    <source>
        <strain evidence="2">cv. NJ 8807/NJ 8810</strain>
        <tissue evidence="1">Young leaf</tissue>
    </source>
</reference>
<protein>
    <submittedName>
        <fullName evidence="1">Uncharacterized protein</fullName>
    </submittedName>
</protein>
<comment type="caution">
    <text evidence="1">The sequence shown here is derived from an EMBL/GenBank/DDBJ whole genome shotgun (WGS) entry which is preliminary data.</text>
</comment>
<dbReference type="EMBL" id="CM037155">
    <property type="protein sequence ID" value="KAH7845571.1"/>
    <property type="molecule type" value="Genomic_DNA"/>
</dbReference>
<evidence type="ECO:0000313" key="2">
    <source>
        <dbReference type="Proteomes" id="UP000828048"/>
    </source>
</evidence>
<gene>
    <name evidence="1" type="ORF">Vadar_003631</name>
</gene>
<name>A0ACB7XWV0_9ERIC</name>